<proteinExistence type="predicted"/>
<gene>
    <name evidence="1" type="ORF">ATK78_0536</name>
</gene>
<dbReference type="OrthoDB" id="86940at2"/>
<organism evidence="1 2">
    <name type="scientific">Pedobacter metabolipauper</name>
    <dbReference type="NCBI Taxonomy" id="425513"/>
    <lineage>
        <taxon>Bacteria</taxon>
        <taxon>Pseudomonadati</taxon>
        <taxon>Bacteroidota</taxon>
        <taxon>Sphingobacteriia</taxon>
        <taxon>Sphingobacteriales</taxon>
        <taxon>Sphingobacteriaceae</taxon>
        <taxon>Pedobacter</taxon>
    </lineage>
</organism>
<protein>
    <submittedName>
        <fullName evidence="1">Uncharacterized protein</fullName>
    </submittedName>
</protein>
<dbReference type="Proteomes" id="UP000295620">
    <property type="component" value="Unassembled WGS sequence"/>
</dbReference>
<evidence type="ECO:0000313" key="2">
    <source>
        <dbReference type="Proteomes" id="UP000295620"/>
    </source>
</evidence>
<accession>A0A4R6SXZ9</accession>
<dbReference type="RefSeq" id="WP_133574491.1">
    <property type="nucleotide sequence ID" value="NZ_SNYC01000003.1"/>
</dbReference>
<sequence>MKYLIICLLLLTIKGSAQDLKDFIPEKGFEFVEQAEGDLDKDGVSEIVYAYNTTHKTVDFGYDRVLYICKKINGKVKLWKKNTTVLWKSEDYGFKYDEGMAFEMSVKNNTLIIKQTFNGNSRHRSSYKSIYRYQNGDWYLIGATTNDYDTCEYDFQYDINFSIKKVNVAETYGDCDEGKKIPEDRIYSFSYPFKLQKMDGFYPRKTAVEIPKYKFTLVY</sequence>
<dbReference type="AlphaFoldDB" id="A0A4R6SXZ9"/>
<dbReference type="EMBL" id="SNYC01000003">
    <property type="protein sequence ID" value="TDQ11414.1"/>
    <property type="molecule type" value="Genomic_DNA"/>
</dbReference>
<evidence type="ECO:0000313" key="1">
    <source>
        <dbReference type="EMBL" id="TDQ11414.1"/>
    </source>
</evidence>
<name>A0A4R6SXZ9_9SPHI</name>
<keyword evidence="2" id="KW-1185">Reference proteome</keyword>
<reference evidence="1 2" key="1">
    <citation type="submission" date="2019-03" db="EMBL/GenBank/DDBJ databases">
        <title>Genomic Encyclopedia of Archaeal and Bacterial Type Strains, Phase II (KMG-II): from individual species to whole genera.</title>
        <authorList>
            <person name="Goeker M."/>
        </authorList>
    </citation>
    <scope>NUCLEOTIDE SEQUENCE [LARGE SCALE GENOMIC DNA]</scope>
    <source>
        <strain evidence="1 2">DSM 19035</strain>
    </source>
</reference>
<comment type="caution">
    <text evidence="1">The sequence shown here is derived from an EMBL/GenBank/DDBJ whole genome shotgun (WGS) entry which is preliminary data.</text>
</comment>